<proteinExistence type="predicted"/>
<evidence type="ECO:0000313" key="1">
    <source>
        <dbReference type="EMBL" id="MBW83788.1"/>
    </source>
</evidence>
<dbReference type="AlphaFoldDB" id="A0A2P2IRD8"/>
<name>A0A2P2IRD8_RHIMU</name>
<dbReference type="EMBL" id="GGEC01003305">
    <property type="protein sequence ID" value="MBW83788.1"/>
    <property type="molecule type" value="Transcribed_RNA"/>
</dbReference>
<accession>A0A2P2IRD8</accession>
<reference evidence="1" key="1">
    <citation type="submission" date="2018-02" db="EMBL/GenBank/DDBJ databases">
        <title>Rhizophora mucronata_Transcriptome.</title>
        <authorList>
            <person name="Meera S.P."/>
            <person name="Sreeshan A."/>
            <person name="Augustine A."/>
        </authorList>
    </citation>
    <scope>NUCLEOTIDE SEQUENCE</scope>
    <source>
        <tissue evidence="1">Leaf</tissue>
    </source>
</reference>
<sequence>MFPPSRNQLVTCDLSWVQSRTDHRQGLSQRVSD</sequence>
<protein>
    <submittedName>
        <fullName evidence="1">Uncharacterized protein</fullName>
    </submittedName>
</protein>
<organism evidence="1">
    <name type="scientific">Rhizophora mucronata</name>
    <name type="common">Asiatic mangrove</name>
    <dbReference type="NCBI Taxonomy" id="61149"/>
    <lineage>
        <taxon>Eukaryota</taxon>
        <taxon>Viridiplantae</taxon>
        <taxon>Streptophyta</taxon>
        <taxon>Embryophyta</taxon>
        <taxon>Tracheophyta</taxon>
        <taxon>Spermatophyta</taxon>
        <taxon>Magnoliopsida</taxon>
        <taxon>eudicotyledons</taxon>
        <taxon>Gunneridae</taxon>
        <taxon>Pentapetalae</taxon>
        <taxon>rosids</taxon>
        <taxon>fabids</taxon>
        <taxon>Malpighiales</taxon>
        <taxon>Rhizophoraceae</taxon>
        <taxon>Rhizophora</taxon>
    </lineage>
</organism>